<accession>A0A1G2D8W5</accession>
<dbReference type="EMBL" id="MHLL01000013">
    <property type="protein sequence ID" value="OGZ10075.1"/>
    <property type="molecule type" value="Genomic_DNA"/>
</dbReference>
<reference evidence="1 2" key="1">
    <citation type="journal article" date="2016" name="Nat. Commun.">
        <title>Thousands of microbial genomes shed light on interconnected biogeochemical processes in an aquifer system.</title>
        <authorList>
            <person name="Anantharaman K."/>
            <person name="Brown C.T."/>
            <person name="Hug L.A."/>
            <person name="Sharon I."/>
            <person name="Castelle C.J."/>
            <person name="Probst A.J."/>
            <person name="Thomas B.C."/>
            <person name="Singh A."/>
            <person name="Wilkins M.J."/>
            <person name="Karaoz U."/>
            <person name="Brodie E.L."/>
            <person name="Williams K.H."/>
            <person name="Hubbard S.S."/>
            <person name="Banfield J.F."/>
        </authorList>
    </citation>
    <scope>NUCLEOTIDE SEQUENCE [LARGE SCALE GENOMIC DNA]</scope>
</reference>
<sequence>MRIIREQIEEDDLRALAKEFYGHMVKGVVDLEREIVAFGGEFHADANAVLVDDGSQQVDVWGFNWYFDAPDEEKVEYTSLINIRPHLGNRQMEIIDAGIREKVRTIVLKKII</sequence>
<name>A0A1G2D8W5_9BACT</name>
<dbReference type="Pfam" id="PF18924">
    <property type="entry name" value="DUF5674"/>
    <property type="match status" value="1"/>
</dbReference>
<dbReference type="AlphaFoldDB" id="A0A1G2D8W5"/>
<proteinExistence type="predicted"/>
<gene>
    <name evidence="1" type="ORF">A3D65_00250</name>
</gene>
<dbReference type="STRING" id="1798661.A3D65_00250"/>
<protein>
    <submittedName>
        <fullName evidence="1">Uncharacterized protein</fullName>
    </submittedName>
</protein>
<comment type="caution">
    <text evidence="1">The sequence shown here is derived from an EMBL/GenBank/DDBJ whole genome shotgun (WGS) entry which is preliminary data.</text>
</comment>
<organism evidence="1 2">
    <name type="scientific">Candidatus Lloydbacteria bacterium RIFCSPHIGHO2_02_FULL_50_13</name>
    <dbReference type="NCBI Taxonomy" id="1798661"/>
    <lineage>
        <taxon>Bacteria</taxon>
        <taxon>Candidatus Lloydiibacteriota</taxon>
    </lineage>
</organism>
<dbReference type="InterPro" id="IPR043731">
    <property type="entry name" value="DUF5674"/>
</dbReference>
<evidence type="ECO:0000313" key="2">
    <source>
        <dbReference type="Proteomes" id="UP000177996"/>
    </source>
</evidence>
<dbReference type="Proteomes" id="UP000177996">
    <property type="component" value="Unassembled WGS sequence"/>
</dbReference>
<evidence type="ECO:0000313" key="1">
    <source>
        <dbReference type="EMBL" id="OGZ10075.1"/>
    </source>
</evidence>